<protein>
    <submittedName>
        <fullName evidence="1">Uncharacterized protein</fullName>
    </submittedName>
</protein>
<name>A0ABU9K337_9BACI</name>
<comment type="caution">
    <text evidence="1">The sequence shown here is derived from an EMBL/GenBank/DDBJ whole genome shotgun (WGS) entry which is preliminary data.</text>
</comment>
<dbReference type="EMBL" id="JBBYAK010000002">
    <property type="protein sequence ID" value="MEL3959513.1"/>
    <property type="molecule type" value="Genomic_DNA"/>
</dbReference>
<keyword evidence="2" id="KW-1185">Reference proteome</keyword>
<organism evidence="1 2">
    <name type="scientific">Caldifermentibacillus hisashii</name>
    <dbReference type="NCBI Taxonomy" id="996558"/>
    <lineage>
        <taxon>Bacteria</taxon>
        <taxon>Bacillati</taxon>
        <taxon>Bacillota</taxon>
        <taxon>Bacilli</taxon>
        <taxon>Bacillales</taxon>
        <taxon>Bacillaceae</taxon>
        <taxon>Caldifermentibacillus</taxon>
    </lineage>
</organism>
<evidence type="ECO:0000313" key="2">
    <source>
        <dbReference type="Proteomes" id="UP001459714"/>
    </source>
</evidence>
<gene>
    <name evidence="1" type="ORF">NST17_20385</name>
</gene>
<evidence type="ECO:0000313" key="1">
    <source>
        <dbReference type="EMBL" id="MEL3959513.1"/>
    </source>
</evidence>
<dbReference type="RefSeq" id="WP_342021149.1">
    <property type="nucleotide sequence ID" value="NZ_JBBYAK010000002.1"/>
</dbReference>
<reference evidence="1 2" key="1">
    <citation type="submission" date="2024-03" db="EMBL/GenBank/DDBJ databases">
        <title>Bacilli Hybrid Assemblies.</title>
        <authorList>
            <person name="Kovac J."/>
        </authorList>
    </citation>
    <scope>NUCLEOTIDE SEQUENCE [LARGE SCALE GENOMIC DNA]</scope>
    <source>
        <strain evidence="1 2">FSL M8-0022</strain>
    </source>
</reference>
<accession>A0ABU9K337</accession>
<proteinExistence type="predicted"/>
<sequence length="69" mass="8396">MSSACTCHINPETCWWCLYEKEKEKVNWYEATLKKIKLLAKCDEHKNTLEEIYEYAENGLKKYKERIEF</sequence>
<dbReference type="Proteomes" id="UP001459714">
    <property type="component" value="Unassembled WGS sequence"/>
</dbReference>